<protein>
    <submittedName>
        <fullName evidence="1">Uncharacterized protein</fullName>
    </submittedName>
</protein>
<sequence length="56" mass="6709">MFDLLNSGLNKKFHNFHQISGTRWLARSFVVNTILEHWLELKTHFSLMVKKEKCYA</sequence>
<feature type="non-terminal residue" evidence="1">
    <location>
        <position position="56"/>
    </location>
</feature>
<name>A0A6G0VVI1_APHCR</name>
<reference evidence="1 2" key="1">
    <citation type="submission" date="2019-08" db="EMBL/GenBank/DDBJ databases">
        <title>Whole genome of Aphis craccivora.</title>
        <authorList>
            <person name="Voronova N.V."/>
            <person name="Shulinski R.S."/>
            <person name="Bandarenka Y.V."/>
            <person name="Zhorov D.G."/>
            <person name="Warner D."/>
        </authorList>
    </citation>
    <scope>NUCLEOTIDE SEQUENCE [LARGE SCALE GENOMIC DNA]</scope>
    <source>
        <strain evidence="1">180601</strain>
        <tissue evidence="1">Whole Body</tissue>
    </source>
</reference>
<evidence type="ECO:0000313" key="1">
    <source>
        <dbReference type="EMBL" id="KAF0708041.1"/>
    </source>
</evidence>
<dbReference type="AlphaFoldDB" id="A0A6G0VVI1"/>
<dbReference type="Proteomes" id="UP000478052">
    <property type="component" value="Unassembled WGS sequence"/>
</dbReference>
<accession>A0A6G0VVI1</accession>
<dbReference type="EMBL" id="VUJU01012302">
    <property type="protein sequence ID" value="KAF0708041.1"/>
    <property type="molecule type" value="Genomic_DNA"/>
</dbReference>
<comment type="caution">
    <text evidence="1">The sequence shown here is derived from an EMBL/GenBank/DDBJ whole genome shotgun (WGS) entry which is preliminary data.</text>
</comment>
<evidence type="ECO:0000313" key="2">
    <source>
        <dbReference type="Proteomes" id="UP000478052"/>
    </source>
</evidence>
<gene>
    <name evidence="1" type="ORF">FWK35_00035871</name>
</gene>
<keyword evidence="2" id="KW-1185">Reference proteome</keyword>
<organism evidence="1 2">
    <name type="scientific">Aphis craccivora</name>
    <name type="common">Cowpea aphid</name>
    <dbReference type="NCBI Taxonomy" id="307492"/>
    <lineage>
        <taxon>Eukaryota</taxon>
        <taxon>Metazoa</taxon>
        <taxon>Ecdysozoa</taxon>
        <taxon>Arthropoda</taxon>
        <taxon>Hexapoda</taxon>
        <taxon>Insecta</taxon>
        <taxon>Pterygota</taxon>
        <taxon>Neoptera</taxon>
        <taxon>Paraneoptera</taxon>
        <taxon>Hemiptera</taxon>
        <taxon>Sternorrhyncha</taxon>
        <taxon>Aphidomorpha</taxon>
        <taxon>Aphidoidea</taxon>
        <taxon>Aphididae</taxon>
        <taxon>Aphidini</taxon>
        <taxon>Aphis</taxon>
        <taxon>Aphis</taxon>
    </lineage>
</organism>
<dbReference type="OrthoDB" id="10497712at2759"/>
<proteinExistence type="predicted"/>